<evidence type="ECO:0000256" key="6">
    <source>
        <dbReference type="ARBA" id="ARBA00022777"/>
    </source>
</evidence>
<dbReference type="RefSeq" id="WP_100349427.1">
    <property type="nucleotide sequence ID" value="NZ_PGTZ01000007.1"/>
</dbReference>
<dbReference type="Proteomes" id="UP000231586">
    <property type="component" value="Unassembled WGS sequence"/>
</dbReference>
<reference evidence="12 13" key="1">
    <citation type="submission" date="2017-11" db="EMBL/GenBank/DDBJ databases">
        <title>Genomic Encyclopedia of Archaeal and Bacterial Type Strains, Phase II (KMG-II): From Individual Species to Whole Genera.</title>
        <authorList>
            <person name="Goeker M."/>
        </authorList>
    </citation>
    <scope>NUCLEOTIDE SEQUENCE [LARGE SCALE GENOMIC DNA]</scope>
    <source>
        <strain evidence="12 13">DSM 22413</strain>
    </source>
</reference>
<keyword evidence="4" id="KW-0808">Transferase</keyword>
<evidence type="ECO:0000256" key="10">
    <source>
        <dbReference type="SAM" id="Phobius"/>
    </source>
</evidence>
<keyword evidence="10" id="KW-0812">Transmembrane</keyword>
<evidence type="ECO:0000256" key="9">
    <source>
        <dbReference type="SAM" id="MobiDB-lite"/>
    </source>
</evidence>
<sequence>MVGPEAPALALLAVTLLGCGAVLLGHHDPDRVLVALFLAAGAVLGVGAAAALSDRTSRTVVSVAVVGLVVLLPVAIVRASGVPWRHPLVRAGIAVCVLSGAVALVRDDGWVSGAALVAALVVVGCWWTAVELAPVRERPRLLWPVAAALPGLVLLVPVSFLVPEPWADVMLALLLVPVPVSLVAVRVRPVPWQGSPRRAVVEGAAFGAAAVLVFVGFVAVATMIGSVAGEDPASDVLGLVAVGCAAVFEPVRRGLRGTAEAILYGGRQDPLAAAARVGAHVAEDPVPALRALVEVLDVPYARLEGLGEGGGLTEVAHVGDPDAPGDSTALALRLGEQEVGRLVLTPRRADGSLSASDARVVAVVAPALAQTLRARRLALDLAESRGRTLVAAEEERRRVRRDLHDGLGPTLSGIAYTADAASNTLGSDAEAARTLVDRVRQEARAAVSEVRRIVEGMRPPALDELGLVGALDQRVATMRSSDGAPLVVDLTASASLGTACLSAAVEVAAYRIVLEAVTNVARHARTHRAEVVLVDTDEALVVEVHERPDDAAPDDAAPHGGGPPPGGAPATRSDAVPRIVPGVGIASMRERAAELGGSVDLAVQDGGVLVRARLPHPGI</sequence>
<dbReference type="InterPro" id="IPR036890">
    <property type="entry name" value="HATPase_C_sf"/>
</dbReference>
<keyword evidence="10" id="KW-0472">Membrane</keyword>
<dbReference type="PANTHER" id="PTHR24421">
    <property type="entry name" value="NITRATE/NITRITE SENSOR PROTEIN NARX-RELATED"/>
    <property type="match status" value="1"/>
</dbReference>
<comment type="caution">
    <text evidence="12">The sequence shown here is derived from an EMBL/GenBank/DDBJ whole genome shotgun (WGS) entry which is preliminary data.</text>
</comment>
<feature type="transmembrane region" description="Helical" evidence="10">
    <location>
        <begin position="141"/>
        <end position="163"/>
    </location>
</feature>
<organism evidence="12 13">
    <name type="scientific">Luteimicrobium subarcticum</name>
    <dbReference type="NCBI Taxonomy" id="620910"/>
    <lineage>
        <taxon>Bacteria</taxon>
        <taxon>Bacillati</taxon>
        <taxon>Actinomycetota</taxon>
        <taxon>Actinomycetes</taxon>
        <taxon>Micrococcales</taxon>
        <taxon>Luteimicrobium</taxon>
    </lineage>
</organism>
<feature type="transmembrane region" description="Helical" evidence="10">
    <location>
        <begin position="169"/>
        <end position="187"/>
    </location>
</feature>
<keyword evidence="8" id="KW-0902">Two-component regulatory system</keyword>
<keyword evidence="5" id="KW-0547">Nucleotide-binding</keyword>
<keyword evidence="10" id="KW-1133">Transmembrane helix</keyword>
<feature type="transmembrane region" description="Helical" evidence="10">
    <location>
        <begin position="199"/>
        <end position="224"/>
    </location>
</feature>
<protein>
    <recommendedName>
        <fullName evidence="2">histidine kinase</fullName>
        <ecNumber evidence="2">2.7.13.3</ecNumber>
    </recommendedName>
</protein>
<feature type="transmembrane region" description="Helical" evidence="10">
    <location>
        <begin position="111"/>
        <end position="129"/>
    </location>
</feature>
<dbReference type="EMBL" id="PGTZ01000007">
    <property type="protein sequence ID" value="PJI93789.1"/>
    <property type="molecule type" value="Genomic_DNA"/>
</dbReference>
<dbReference type="GO" id="GO:0005524">
    <property type="term" value="F:ATP binding"/>
    <property type="evidence" value="ECO:0007669"/>
    <property type="project" value="UniProtKB-KW"/>
</dbReference>
<keyword evidence="3" id="KW-0597">Phosphoprotein</keyword>
<keyword evidence="6 12" id="KW-0418">Kinase</keyword>
<dbReference type="Gene3D" id="3.30.565.10">
    <property type="entry name" value="Histidine kinase-like ATPase, C-terminal domain"/>
    <property type="match status" value="1"/>
</dbReference>
<keyword evidence="13" id="KW-1185">Reference proteome</keyword>
<feature type="transmembrane region" description="Helical" evidence="10">
    <location>
        <begin position="32"/>
        <end position="53"/>
    </location>
</feature>
<feature type="domain" description="Signal transduction histidine kinase subgroup 3 dimerisation and phosphoacceptor" evidence="11">
    <location>
        <begin position="395"/>
        <end position="462"/>
    </location>
</feature>
<evidence type="ECO:0000313" key="12">
    <source>
        <dbReference type="EMBL" id="PJI93789.1"/>
    </source>
</evidence>
<feature type="region of interest" description="Disordered" evidence="9">
    <location>
        <begin position="549"/>
        <end position="575"/>
    </location>
</feature>
<evidence type="ECO:0000256" key="1">
    <source>
        <dbReference type="ARBA" id="ARBA00000085"/>
    </source>
</evidence>
<evidence type="ECO:0000256" key="8">
    <source>
        <dbReference type="ARBA" id="ARBA00023012"/>
    </source>
</evidence>
<dbReference type="SUPFAM" id="SSF55874">
    <property type="entry name" value="ATPase domain of HSP90 chaperone/DNA topoisomerase II/histidine kinase"/>
    <property type="match status" value="1"/>
</dbReference>
<dbReference type="AlphaFoldDB" id="A0A2M8WS80"/>
<evidence type="ECO:0000259" key="11">
    <source>
        <dbReference type="Pfam" id="PF07730"/>
    </source>
</evidence>
<evidence type="ECO:0000256" key="3">
    <source>
        <dbReference type="ARBA" id="ARBA00022553"/>
    </source>
</evidence>
<evidence type="ECO:0000256" key="2">
    <source>
        <dbReference type="ARBA" id="ARBA00012438"/>
    </source>
</evidence>
<evidence type="ECO:0000256" key="5">
    <source>
        <dbReference type="ARBA" id="ARBA00022741"/>
    </source>
</evidence>
<dbReference type="Gene3D" id="1.20.5.1930">
    <property type="match status" value="1"/>
</dbReference>
<dbReference type="InterPro" id="IPR050482">
    <property type="entry name" value="Sensor_HK_TwoCompSys"/>
</dbReference>
<dbReference type="OrthoDB" id="227596at2"/>
<dbReference type="GO" id="GO:0000155">
    <property type="term" value="F:phosphorelay sensor kinase activity"/>
    <property type="evidence" value="ECO:0007669"/>
    <property type="project" value="InterPro"/>
</dbReference>
<dbReference type="GO" id="GO:0046983">
    <property type="term" value="F:protein dimerization activity"/>
    <property type="evidence" value="ECO:0007669"/>
    <property type="project" value="InterPro"/>
</dbReference>
<keyword evidence="7" id="KW-0067">ATP-binding</keyword>
<dbReference type="EC" id="2.7.13.3" evidence="2"/>
<accession>A0A2M8WS80</accession>
<feature type="transmembrane region" description="Helical" evidence="10">
    <location>
        <begin position="6"/>
        <end position="25"/>
    </location>
</feature>
<evidence type="ECO:0000256" key="7">
    <source>
        <dbReference type="ARBA" id="ARBA00022840"/>
    </source>
</evidence>
<evidence type="ECO:0000256" key="4">
    <source>
        <dbReference type="ARBA" id="ARBA00022679"/>
    </source>
</evidence>
<feature type="transmembrane region" description="Helical" evidence="10">
    <location>
        <begin position="59"/>
        <end position="76"/>
    </location>
</feature>
<comment type="catalytic activity">
    <reaction evidence="1">
        <text>ATP + protein L-histidine = ADP + protein N-phospho-L-histidine.</text>
        <dbReference type="EC" id="2.7.13.3"/>
    </reaction>
</comment>
<dbReference type="PANTHER" id="PTHR24421:SF10">
    <property type="entry name" value="NITRATE_NITRITE SENSOR PROTEIN NARQ"/>
    <property type="match status" value="1"/>
</dbReference>
<dbReference type="Pfam" id="PF07730">
    <property type="entry name" value="HisKA_3"/>
    <property type="match status" value="1"/>
</dbReference>
<name>A0A2M8WS80_9MICO</name>
<dbReference type="GO" id="GO:0016020">
    <property type="term" value="C:membrane"/>
    <property type="evidence" value="ECO:0007669"/>
    <property type="project" value="InterPro"/>
</dbReference>
<gene>
    <name evidence="12" type="ORF">CLV34_1264</name>
</gene>
<proteinExistence type="predicted"/>
<dbReference type="InterPro" id="IPR011712">
    <property type="entry name" value="Sig_transdc_His_kin_sub3_dim/P"/>
</dbReference>
<evidence type="ECO:0000313" key="13">
    <source>
        <dbReference type="Proteomes" id="UP000231586"/>
    </source>
</evidence>